<gene>
    <name evidence="2" type="ORF">C4520_10360</name>
</gene>
<sequence length="70" mass="7996">MSLLLYQLSYGPFSMFILFSTARFVKWGERRRGRKGAGLLDLLMGGLTLPRLSAIICNGKYPYFFELQEG</sequence>
<proteinExistence type="predicted"/>
<keyword evidence="1" id="KW-0812">Transmembrane</keyword>
<evidence type="ECO:0000256" key="1">
    <source>
        <dbReference type="SAM" id="Phobius"/>
    </source>
</evidence>
<protein>
    <submittedName>
        <fullName evidence="2">Uncharacterized protein</fullName>
    </submittedName>
</protein>
<dbReference type="AlphaFoldDB" id="A0A3A4NQ12"/>
<evidence type="ECO:0000313" key="3">
    <source>
        <dbReference type="Proteomes" id="UP000265882"/>
    </source>
</evidence>
<name>A0A3A4NQ12_ABYX5</name>
<reference evidence="2 3" key="1">
    <citation type="journal article" date="2017" name="ISME J.">
        <title>Energy and carbon metabolisms in a deep terrestrial subsurface fluid microbial community.</title>
        <authorList>
            <person name="Momper L."/>
            <person name="Jungbluth S.P."/>
            <person name="Lee M.D."/>
            <person name="Amend J.P."/>
        </authorList>
    </citation>
    <scope>NUCLEOTIDE SEQUENCE [LARGE SCALE GENOMIC DNA]</scope>
    <source>
        <strain evidence="2">SURF_5</strain>
    </source>
</reference>
<keyword evidence="1" id="KW-0472">Membrane</keyword>
<dbReference type="EMBL" id="QZKU01000070">
    <property type="protein sequence ID" value="RJP21112.1"/>
    <property type="molecule type" value="Genomic_DNA"/>
</dbReference>
<accession>A0A3A4NQ12</accession>
<evidence type="ECO:0000313" key="2">
    <source>
        <dbReference type="EMBL" id="RJP21112.1"/>
    </source>
</evidence>
<keyword evidence="1" id="KW-1133">Transmembrane helix</keyword>
<dbReference type="Proteomes" id="UP000265882">
    <property type="component" value="Unassembled WGS sequence"/>
</dbReference>
<feature type="transmembrane region" description="Helical" evidence="1">
    <location>
        <begin position="6"/>
        <end position="25"/>
    </location>
</feature>
<comment type="caution">
    <text evidence="2">The sequence shown here is derived from an EMBL/GenBank/DDBJ whole genome shotgun (WGS) entry which is preliminary data.</text>
</comment>
<organism evidence="2 3">
    <name type="scientific">Abyssobacteria bacterium (strain SURF_5)</name>
    <dbReference type="NCBI Taxonomy" id="2093360"/>
    <lineage>
        <taxon>Bacteria</taxon>
        <taxon>Pseudomonadati</taxon>
        <taxon>Candidatus Hydrogenedentota</taxon>
        <taxon>Candidatus Abyssobacteria</taxon>
    </lineage>
</organism>